<dbReference type="InterPro" id="IPR025366">
    <property type="entry name" value="DUF4270"/>
</dbReference>
<comment type="caution">
    <text evidence="1">The sequence shown here is derived from an EMBL/GenBank/DDBJ whole genome shotgun (WGS) entry which is preliminary data.</text>
</comment>
<keyword evidence="2" id="KW-1185">Reference proteome</keyword>
<name>A0A090PYB4_9FLAO</name>
<dbReference type="EMBL" id="BBML01000001">
    <property type="protein sequence ID" value="GAK95775.1"/>
    <property type="molecule type" value="Genomic_DNA"/>
</dbReference>
<sequence length="138" mass="15282">MLCILSCDQDPTTIGQDLIGVDPNDIIKETEFEVTAYSQRLDAVQTGSQIVSTADRPHVLGIYDDPIYGRTEYSFVSQLSLPFANPDFGGNDTDPSIPEPIIESVSIEIPYYSRVTGIDESTTLYENDSLYNEIAHLN</sequence>
<gene>
    <name evidence="1" type="ORF">JCM19294_2557</name>
</gene>
<organism evidence="1 2">
    <name type="scientific">Nonlabens tegetincola</name>
    <dbReference type="NCBI Taxonomy" id="323273"/>
    <lineage>
        <taxon>Bacteria</taxon>
        <taxon>Pseudomonadati</taxon>
        <taxon>Bacteroidota</taxon>
        <taxon>Flavobacteriia</taxon>
        <taxon>Flavobacteriales</taxon>
        <taxon>Flavobacteriaceae</taxon>
        <taxon>Nonlabens</taxon>
    </lineage>
</organism>
<dbReference type="Proteomes" id="UP000029221">
    <property type="component" value="Unassembled WGS sequence"/>
</dbReference>
<protein>
    <submittedName>
        <fullName evidence="1">Uncharacterized protein</fullName>
    </submittedName>
</protein>
<evidence type="ECO:0000313" key="2">
    <source>
        <dbReference type="Proteomes" id="UP000029221"/>
    </source>
</evidence>
<proteinExistence type="predicted"/>
<dbReference type="Pfam" id="PF14092">
    <property type="entry name" value="DUF4270"/>
    <property type="match status" value="1"/>
</dbReference>
<dbReference type="RefSeq" id="WP_042276502.1">
    <property type="nucleotide sequence ID" value="NZ_BBML01000001.1"/>
</dbReference>
<accession>A0A090PYB4</accession>
<dbReference type="AlphaFoldDB" id="A0A090PYB4"/>
<evidence type="ECO:0000313" key="1">
    <source>
        <dbReference type="EMBL" id="GAK95775.1"/>
    </source>
</evidence>
<reference evidence="1" key="1">
    <citation type="journal article" date="2014" name="Genome Announc.">
        <title>Draft Genome Sequences of Marine Flavobacterium Nonlabens Strains NR17, NR24, NR27, NR32, NR33, and Ara13.</title>
        <authorList>
            <person name="Nakanishi M."/>
            <person name="Meirelles P."/>
            <person name="Suzuki R."/>
            <person name="Takatani N."/>
            <person name="Mino S."/>
            <person name="Suda W."/>
            <person name="Oshima K."/>
            <person name="Hattori M."/>
            <person name="Ohkuma M."/>
            <person name="Hosokawa M."/>
            <person name="Miyashita K."/>
            <person name="Thompson F.L."/>
            <person name="Niwa A."/>
            <person name="Sawabe T."/>
            <person name="Sawabe T."/>
        </authorList>
    </citation>
    <scope>NUCLEOTIDE SEQUENCE [LARGE SCALE GENOMIC DNA]</scope>
    <source>
        <strain evidence="1">JCM 19294</strain>
    </source>
</reference>